<proteinExistence type="predicted"/>
<evidence type="ECO:0000313" key="2">
    <source>
        <dbReference type="Proteomes" id="UP000593579"/>
    </source>
</evidence>
<evidence type="ECO:0000313" key="1">
    <source>
        <dbReference type="EMBL" id="MBA0749632.1"/>
    </source>
</evidence>
<sequence>MTLFVYQNTVRNMSSLKML</sequence>
<comment type="caution">
    <text evidence="1">The sequence shown here is derived from an EMBL/GenBank/DDBJ whole genome shotgun (WGS) entry which is preliminary data.</text>
</comment>
<accession>A0A7J9CMB2</accession>
<name>A0A7J9CMB2_GOSGO</name>
<reference evidence="1 2" key="1">
    <citation type="journal article" date="2019" name="Genome Biol. Evol.">
        <title>Insights into the evolution of the New World diploid cottons (Gossypium, subgenus Houzingenia) based on genome sequencing.</title>
        <authorList>
            <person name="Grover C.E."/>
            <person name="Arick M.A. 2nd"/>
            <person name="Thrash A."/>
            <person name="Conover J.L."/>
            <person name="Sanders W.S."/>
            <person name="Peterson D.G."/>
            <person name="Frelichowski J.E."/>
            <person name="Scheffler J.A."/>
            <person name="Scheffler B.E."/>
            <person name="Wendel J.F."/>
        </authorList>
    </citation>
    <scope>NUCLEOTIDE SEQUENCE [LARGE SCALE GENOMIC DNA]</scope>
    <source>
        <strain evidence="1">5</strain>
        <tissue evidence="1">Leaf</tissue>
    </source>
</reference>
<protein>
    <submittedName>
        <fullName evidence="1">Uncharacterized protein</fullName>
    </submittedName>
</protein>
<gene>
    <name evidence="1" type="ORF">Gogos_003534</name>
</gene>
<dbReference type="Proteomes" id="UP000593579">
    <property type="component" value="Unassembled WGS sequence"/>
</dbReference>
<keyword evidence="2" id="KW-1185">Reference proteome</keyword>
<dbReference type="EMBL" id="JABEZY010000011">
    <property type="protein sequence ID" value="MBA0749632.1"/>
    <property type="molecule type" value="Genomic_DNA"/>
</dbReference>
<organism evidence="1 2">
    <name type="scientific">Gossypium gossypioides</name>
    <name type="common">Mexican cotton</name>
    <name type="synonym">Selera gossypioides</name>
    <dbReference type="NCBI Taxonomy" id="34282"/>
    <lineage>
        <taxon>Eukaryota</taxon>
        <taxon>Viridiplantae</taxon>
        <taxon>Streptophyta</taxon>
        <taxon>Embryophyta</taxon>
        <taxon>Tracheophyta</taxon>
        <taxon>Spermatophyta</taxon>
        <taxon>Magnoliopsida</taxon>
        <taxon>eudicotyledons</taxon>
        <taxon>Gunneridae</taxon>
        <taxon>Pentapetalae</taxon>
        <taxon>rosids</taxon>
        <taxon>malvids</taxon>
        <taxon>Malvales</taxon>
        <taxon>Malvaceae</taxon>
        <taxon>Malvoideae</taxon>
        <taxon>Gossypium</taxon>
    </lineage>
</organism>
<dbReference type="AlphaFoldDB" id="A0A7J9CMB2"/>